<dbReference type="SUPFAM" id="SSF55681">
    <property type="entry name" value="Class II aaRS and biotin synthetases"/>
    <property type="match status" value="1"/>
</dbReference>
<evidence type="ECO:0000256" key="2">
    <source>
        <dbReference type="ARBA" id="ARBA00017399"/>
    </source>
</evidence>
<accession>A0A1J8PQE0</accession>
<comment type="subunit">
    <text evidence="1">Homodimer.</text>
</comment>
<keyword evidence="4" id="KW-0436">Ligase</keyword>
<dbReference type="InterPro" id="IPR041715">
    <property type="entry name" value="HisRS-like_core"/>
</dbReference>
<name>A0A1J8PQE0_9GAMM</name>
<dbReference type="Pfam" id="PF13393">
    <property type="entry name" value="tRNA-synt_His"/>
    <property type="match status" value="1"/>
</dbReference>
<dbReference type="AlphaFoldDB" id="A0A1J8PQE0"/>
<comment type="caution">
    <text evidence="4">The sequence shown here is derived from an EMBL/GenBank/DDBJ whole genome shotgun (WGS) entry which is preliminary data.</text>
</comment>
<organism evidence="4 5">
    <name type="scientific">Bathymodiolus thermophilus thioautotrophic gill symbiont</name>
    <dbReference type="NCBI Taxonomy" id="2360"/>
    <lineage>
        <taxon>Bacteria</taxon>
        <taxon>Pseudomonadati</taxon>
        <taxon>Pseudomonadota</taxon>
        <taxon>Gammaproteobacteria</taxon>
        <taxon>sulfur-oxidizing symbionts</taxon>
    </lineage>
</organism>
<dbReference type="InterPro" id="IPR004516">
    <property type="entry name" value="HisRS/HisZ"/>
</dbReference>
<dbReference type="Gene3D" id="3.30.930.10">
    <property type="entry name" value="Bira Bifunctional Protein, Domain 2"/>
    <property type="match status" value="1"/>
</dbReference>
<evidence type="ECO:0000259" key="3">
    <source>
        <dbReference type="PROSITE" id="PS50862"/>
    </source>
</evidence>
<sequence>MSNKINAIRGMNDILPKDSTLWLSLEKTIIDLFMSYGFKNIRTPVVEKTDTFHRAIGQATDIVEKEMYTWADSNGDLLSLRPENTAGVVRAMIEHNLPREGIQKVFYQGAMF</sequence>
<dbReference type="PANTHER" id="PTHR43707">
    <property type="entry name" value="HISTIDYL-TRNA SYNTHETASE"/>
    <property type="match status" value="1"/>
</dbReference>
<dbReference type="GO" id="GO:0005737">
    <property type="term" value="C:cytoplasm"/>
    <property type="evidence" value="ECO:0007669"/>
    <property type="project" value="InterPro"/>
</dbReference>
<feature type="domain" description="Aminoacyl-transfer RNA synthetases class-II family profile" evidence="3">
    <location>
        <begin position="1"/>
        <end position="112"/>
    </location>
</feature>
<gene>
    <name evidence="4" type="ORF">BGC33_02255</name>
</gene>
<dbReference type="PROSITE" id="PS50862">
    <property type="entry name" value="AA_TRNA_LIGASE_II"/>
    <property type="match status" value="1"/>
</dbReference>
<dbReference type="RefSeq" id="WP_198934617.1">
    <property type="nucleotide sequence ID" value="NZ_MIQH01000926.1"/>
</dbReference>
<evidence type="ECO:0000313" key="5">
    <source>
        <dbReference type="Proteomes" id="UP000182798"/>
    </source>
</evidence>
<dbReference type="EMBL" id="MIQH01000926">
    <property type="protein sequence ID" value="OJA03208.1"/>
    <property type="molecule type" value="Genomic_DNA"/>
</dbReference>
<reference evidence="5" key="1">
    <citation type="submission" date="2016-09" db="EMBL/GenBank/DDBJ databases">
        <title>Genome Sequence of Bathymodiolus thermophilus sulfur-oxidizing gill endosymbiont.</title>
        <authorList>
            <person name="Ponnudurai R."/>
            <person name="Kleiner M."/>
            <person name="Sayavedra L."/>
            <person name="Thuermer A."/>
            <person name="Felbeck H."/>
            <person name="Schlueter R."/>
            <person name="Schweder T."/>
            <person name="Markert S."/>
        </authorList>
    </citation>
    <scope>NUCLEOTIDE SEQUENCE [LARGE SCALE GENOMIC DNA]</scope>
    <source>
        <strain evidence="5">BAT/CrabSpa'14</strain>
    </source>
</reference>
<dbReference type="GO" id="GO:0006427">
    <property type="term" value="P:histidyl-tRNA aminoacylation"/>
    <property type="evidence" value="ECO:0007669"/>
    <property type="project" value="TreeGrafter"/>
</dbReference>
<proteinExistence type="predicted"/>
<dbReference type="Proteomes" id="UP000182798">
    <property type="component" value="Unassembled WGS sequence"/>
</dbReference>
<dbReference type="GO" id="GO:0004821">
    <property type="term" value="F:histidine-tRNA ligase activity"/>
    <property type="evidence" value="ECO:0007669"/>
    <property type="project" value="TreeGrafter"/>
</dbReference>
<dbReference type="PANTHER" id="PTHR43707:SF1">
    <property type="entry name" value="HISTIDINE--TRNA LIGASE, MITOCHONDRIAL-RELATED"/>
    <property type="match status" value="1"/>
</dbReference>
<dbReference type="InterPro" id="IPR045864">
    <property type="entry name" value="aa-tRNA-synth_II/BPL/LPL"/>
</dbReference>
<feature type="non-terminal residue" evidence="4">
    <location>
        <position position="112"/>
    </location>
</feature>
<evidence type="ECO:0000256" key="1">
    <source>
        <dbReference type="ARBA" id="ARBA00011738"/>
    </source>
</evidence>
<dbReference type="InterPro" id="IPR006195">
    <property type="entry name" value="aa-tRNA-synth_II"/>
</dbReference>
<protein>
    <recommendedName>
        <fullName evidence="2">Histidine--tRNA ligase</fullName>
    </recommendedName>
</protein>
<evidence type="ECO:0000313" key="4">
    <source>
        <dbReference type="EMBL" id="OJA03208.1"/>
    </source>
</evidence>